<protein>
    <recommendedName>
        <fullName evidence="4">Metal ion ABC transporter, membrane-spanning subunit</fullName>
    </recommendedName>
</protein>
<dbReference type="Pfam" id="PF12822">
    <property type="entry name" value="ECF_trnsprt"/>
    <property type="match status" value="1"/>
</dbReference>
<dbReference type="AlphaFoldDB" id="A0A0R2EVJ0"/>
<keyword evidence="1" id="KW-1133">Transmembrane helix</keyword>
<organism evidence="2 3">
    <name type="scientific">Secundilactobacillus similis DSM 23365 = JCM 2765</name>
    <dbReference type="NCBI Taxonomy" id="1423804"/>
    <lineage>
        <taxon>Bacteria</taxon>
        <taxon>Bacillati</taxon>
        <taxon>Bacillota</taxon>
        <taxon>Bacilli</taxon>
        <taxon>Lactobacillales</taxon>
        <taxon>Lactobacillaceae</taxon>
        <taxon>Secundilactobacillus</taxon>
    </lineage>
</organism>
<keyword evidence="1" id="KW-0812">Transmembrane</keyword>
<dbReference type="InterPro" id="IPR024529">
    <property type="entry name" value="ECF_trnsprt_substrate-spec"/>
</dbReference>
<feature type="transmembrane region" description="Helical" evidence="1">
    <location>
        <begin position="63"/>
        <end position="83"/>
    </location>
</feature>
<feature type="transmembrane region" description="Helical" evidence="1">
    <location>
        <begin position="188"/>
        <end position="213"/>
    </location>
</feature>
<keyword evidence="3" id="KW-1185">Reference proteome</keyword>
<reference evidence="2 3" key="1">
    <citation type="journal article" date="2015" name="Genome Announc.">
        <title>Expanding the biotechnology potential of lactobacilli through comparative genomics of 213 strains and associated genera.</title>
        <authorList>
            <person name="Sun Z."/>
            <person name="Harris H.M."/>
            <person name="McCann A."/>
            <person name="Guo C."/>
            <person name="Argimon S."/>
            <person name="Zhang W."/>
            <person name="Yang X."/>
            <person name="Jeffery I.B."/>
            <person name="Cooney J.C."/>
            <person name="Kagawa T.F."/>
            <person name="Liu W."/>
            <person name="Song Y."/>
            <person name="Salvetti E."/>
            <person name="Wrobel A."/>
            <person name="Rasinkangas P."/>
            <person name="Parkhill J."/>
            <person name="Rea M.C."/>
            <person name="O'Sullivan O."/>
            <person name="Ritari J."/>
            <person name="Douillard F.P."/>
            <person name="Paul Ross R."/>
            <person name="Yang R."/>
            <person name="Briner A.E."/>
            <person name="Felis G.E."/>
            <person name="de Vos W.M."/>
            <person name="Barrangou R."/>
            <person name="Klaenhammer T.R."/>
            <person name="Caufield P.W."/>
            <person name="Cui Y."/>
            <person name="Zhang H."/>
            <person name="O'Toole P.W."/>
        </authorList>
    </citation>
    <scope>NUCLEOTIDE SEQUENCE [LARGE SCALE GENOMIC DNA]</scope>
    <source>
        <strain evidence="2 3">DSM 23365</strain>
    </source>
</reference>
<proteinExistence type="predicted"/>
<feature type="transmembrane region" description="Helical" evidence="1">
    <location>
        <begin position="128"/>
        <end position="146"/>
    </location>
</feature>
<evidence type="ECO:0008006" key="4">
    <source>
        <dbReference type="Google" id="ProtNLM"/>
    </source>
</evidence>
<comment type="caution">
    <text evidence="2">The sequence shown here is derived from an EMBL/GenBank/DDBJ whole genome shotgun (WGS) entry which is preliminary data.</text>
</comment>
<feature type="transmembrane region" description="Helical" evidence="1">
    <location>
        <begin position="9"/>
        <end position="27"/>
    </location>
</feature>
<feature type="transmembrane region" description="Helical" evidence="1">
    <location>
        <begin position="33"/>
        <end position="51"/>
    </location>
</feature>
<evidence type="ECO:0000313" key="3">
    <source>
        <dbReference type="Proteomes" id="UP000051442"/>
    </source>
</evidence>
<sequence length="244" mass="27689">MIAQLKSKGGYLIALAVMVLSLVWITFFNGDQHYVIISIMCLVASMLPFYWHFETRRSEAREIVFIAVLATMAALGRVAMAPFPDVKPTSFIVIMTALTLGKESGFIVGSTAAIVSNLFLGQGPWTPWQMFAWGMMGVTAGMLRNFDWAHNRYILAGIGVAYGFLFGWIMDLWYVLVYIQPLTIKTFIAAYVASFYFDLIHGITTGVLLFFFYNSWYRIIERFKYKYGLMGVQEQLDAQGFKES</sequence>
<dbReference type="RefSeq" id="WP_057152135.1">
    <property type="nucleotide sequence ID" value="NZ_AYZM01000134.1"/>
</dbReference>
<keyword evidence="1" id="KW-0472">Membrane</keyword>
<evidence type="ECO:0000256" key="1">
    <source>
        <dbReference type="SAM" id="Phobius"/>
    </source>
</evidence>
<accession>A0A0R2EVJ0</accession>
<dbReference type="STRING" id="1423804.FD14_GL001552"/>
<dbReference type="OrthoDB" id="5198189at2"/>
<dbReference type="PATRIC" id="fig|1423804.4.peg.1678"/>
<dbReference type="Gene3D" id="1.10.1760.20">
    <property type="match status" value="1"/>
</dbReference>
<name>A0A0R2EVJ0_9LACO</name>
<feature type="transmembrane region" description="Helical" evidence="1">
    <location>
        <begin position="153"/>
        <end position="176"/>
    </location>
</feature>
<evidence type="ECO:0000313" key="2">
    <source>
        <dbReference type="EMBL" id="KRN19923.1"/>
    </source>
</evidence>
<dbReference type="GO" id="GO:0022857">
    <property type="term" value="F:transmembrane transporter activity"/>
    <property type="evidence" value="ECO:0007669"/>
    <property type="project" value="InterPro"/>
</dbReference>
<dbReference type="EMBL" id="AYZM01000134">
    <property type="protein sequence ID" value="KRN19923.1"/>
    <property type="molecule type" value="Genomic_DNA"/>
</dbReference>
<dbReference type="Proteomes" id="UP000051442">
    <property type="component" value="Unassembled WGS sequence"/>
</dbReference>
<gene>
    <name evidence="2" type="ORF">FD14_GL001552</name>
</gene>